<dbReference type="InterPro" id="IPR037138">
    <property type="entry name" value="His_deacetylse_dom_sf"/>
</dbReference>
<dbReference type="GO" id="GO:0004407">
    <property type="term" value="F:histone deacetylase activity"/>
    <property type="evidence" value="ECO:0007669"/>
    <property type="project" value="TreeGrafter"/>
</dbReference>
<sequence length="305" mass="33859">MTTGILYHPSFSRRSYLTQGSRLQDFPQALEPLLKHPQFRLFESPPIDEDWVLKVHTPDLLEGVYEDPLCSTAWHSAGGVARAAELIARGEISNAFAFIGAGGHHSGRNFFGGYCCFNDVVIAMTILRELHGVKRFAILDTDAHHGDGTRELVRNDPDVLHVCVCYSSYQSEDGTKVDVAAPGGFSLWRAAALGGTEEAPGRDVDRAYYETAREAFYERCLTFGPELIFWYFGFDTHRGDYGDLGLSRKAYLLIAHMMRDLADRACEGRLEVVLGGGSRSDIARRCIPPVIAVLGNLEWEDSLLP</sequence>
<dbReference type="Gene3D" id="3.40.800.20">
    <property type="entry name" value="Histone deacetylase domain"/>
    <property type="match status" value="1"/>
</dbReference>
<evidence type="ECO:0000313" key="3">
    <source>
        <dbReference type="EMBL" id="SHF79092.1"/>
    </source>
</evidence>
<feature type="domain" description="Histone deacetylase" evidence="2">
    <location>
        <begin position="71"/>
        <end position="293"/>
    </location>
</feature>
<dbReference type="PANTHER" id="PTHR10625">
    <property type="entry name" value="HISTONE DEACETYLASE HDAC1-RELATED"/>
    <property type="match status" value="1"/>
</dbReference>
<dbReference type="Proteomes" id="UP000184076">
    <property type="component" value="Unassembled WGS sequence"/>
</dbReference>
<name>A0A1M5EJ54_9BACT</name>
<gene>
    <name evidence="3" type="ORF">SAMN02745206_02664</name>
</gene>
<evidence type="ECO:0000259" key="2">
    <source>
        <dbReference type="Pfam" id="PF00850"/>
    </source>
</evidence>
<evidence type="ECO:0000256" key="1">
    <source>
        <dbReference type="ARBA" id="ARBA00005947"/>
    </source>
</evidence>
<comment type="similarity">
    <text evidence="1">Belongs to the histone deacetylase family.</text>
</comment>
<dbReference type="GO" id="GO:0040029">
    <property type="term" value="P:epigenetic regulation of gene expression"/>
    <property type="evidence" value="ECO:0007669"/>
    <property type="project" value="TreeGrafter"/>
</dbReference>
<organism evidence="3 4">
    <name type="scientific">Desulfacinum infernum DSM 9756</name>
    <dbReference type="NCBI Taxonomy" id="1121391"/>
    <lineage>
        <taxon>Bacteria</taxon>
        <taxon>Pseudomonadati</taxon>
        <taxon>Thermodesulfobacteriota</taxon>
        <taxon>Syntrophobacteria</taxon>
        <taxon>Syntrophobacterales</taxon>
        <taxon>Syntrophobacteraceae</taxon>
        <taxon>Desulfacinum</taxon>
    </lineage>
</organism>
<dbReference type="InterPro" id="IPR000286">
    <property type="entry name" value="HDACs"/>
</dbReference>
<proteinExistence type="inferred from homology"/>
<dbReference type="SUPFAM" id="SSF52768">
    <property type="entry name" value="Arginase/deacetylase"/>
    <property type="match status" value="1"/>
</dbReference>
<accession>A0A1M5EJ54</accession>
<dbReference type="PRINTS" id="PR01270">
    <property type="entry name" value="HDASUPER"/>
</dbReference>
<dbReference type="RefSeq" id="WP_073040284.1">
    <property type="nucleotide sequence ID" value="NZ_FQVB01000027.1"/>
</dbReference>
<keyword evidence="4" id="KW-1185">Reference proteome</keyword>
<dbReference type="AlphaFoldDB" id="A0A1M5EJ54"/>
<dbReference type="Pfam" id="PF00850">
    <property type="entry name" value="Hist_deacetyl"/>
    <property type="match status" value="1"/>
</dbReference>
<dbReference type="InterPro" id="IPR023801">
    <property type="entry name" value="His_deacetylse_dom"/>
</dbReference>
<dbReference type="EMBL" id="FQVB01000027">
    <property type="protein sequence ID" value="SHF79092.1"/>
    <property type="molecule type" value="Genomic_DNA"/>
</dbReference>
<dbReference type="InterPro" id="IPR023696">
    <property type="entry name" value="Ureohydrolase_dom_sf"/>
</dbReference>
<dbReference type="STRING" id="1121391.SAMN02745206_02664"/>
<evidence type="ECO:0000313" key="4">
    <source>
        <dbReference type="Proteomes" id="UP000184076"/>
    </source>
</evidence>
<reference evidence="4" key="1">
    <citation type="submission" date="2016-11" db="EMBL/GenBank/DDBJ databases">
        <authorList>
            <person name="Varghese N."/>
            <person name="Submissions S."/>
        </authorList>
    </citation>
    <scope>NUCLEOTIDE SEQUENCE [LARGE SCALE GENOMIC DNA]</scope>
    <source>
        <strain evidence="4">DSM 9756</strain>
    </source>
</reference>
<dbReference type="OrthoDB" id="9808367at2"/>
<protein>
    <submittedName>
        <fullName evidence="3">Acetoin utilization deacetylase AcuC</fullName>
    </submittedName>
</protein>